<organism evidence="2 3">
    <name type="scientific">Flavobacterium aquatile LMG 4008 = ATCC 11947</name>
    <dbReference type="NCBI Taxonomy" id="1453498"/>
    <lineage>
        <taxon>Bacteria</taxon>
        <taxon>Pseudomonadati</taxon>
        <taxon>Bacteroidota</taxon>
        <taxon>Flavobacteriia</taxon>
        <taxon>Flavobacteriales</taxon>
        <taxon>Flavobacteriaceae</taxon>
        <taxon>Flavobacterium</taxon>
    </lineage>
</organism>
<comment type="caution">
    <text evidence="2">The sequence shown here is derived from an EMBL/GenBank/DDBJ whole genome shotgun (WGS) entry which is preliminary data.</text>
</comment>
<dbReference type="Proteomes" id="UP000029554">
    <property type="component" value="Unassembled WGS sequence"/>
</dbReference>
<name>A0A095SWM4_9FLAO</name>
<keyword evidence="1" id="KW-0812">Transmembrane</keyword>
<reference evidence="2 3" key="1">
    <citation type="submission" date="2014-09" db="EMBL/GenBank/DDBJ databases">
        <title>Whole Genome Shotgun of Flavobacterium aquatile LMG 4008.</title>
        <authorList>
            <person name="Gale A.N."/>
            <person name="Pipes S.E."/>
            <person name="Newman J.D."/>
        </authorList>
    </citation>
    <scope>NUCLEOTIDE SEQUENCE [LARGE SCALE GENOMIC DNA]</scope>
    <source>
        <strain evidence="2 3">LMG 4008</strain>
    </source>
</reference>
<evidence type="ECO:0000256" key="1">
    <source>
        <dbReference type="SAM" id="Phobius"/>
    </source>
</evidence>
<keyword evidence="1" id="KW-1133">Transmembrane helix</keyword>
<feature type="transmembrane region" description="Helical" evidence="1">
    <location>
        <begin position="63"/>
        <end position="88"/>
    </location>
</feature>
<dbReference type="OrthoDB" id="1361176at2"/>
<evidence type="ECO:0008006" key="4">
    <source>
        <dbReference type="Google" id="ProtNLM"/>
    </source>
</evidence>
<sequence>MKLSTEFKYGILIFLGIGIYFLLMEALGLSKLYFLRILNVFIVIYGLNLTIKTNLKNGKLGYLPNLISSALTGFIGIGLGIIGLVSYLKIRGGEQYMNQLSEAFLFGGEPSIAEYSFGLFIEGIASVLIVAFINMQYWRTKDVFKDDVEVTL</sequence>
<dbReference type="RefSeq" id="WP_035124894.1">
    <property type="nucleotide sequence ID" value="NZ_JRHH01000002.1"/>
</dbReference>
<feature type="transmembrane region" description="Helical" evidence="1">
    <location>
        <begin position="7"/>
        <end position="27"/>
    </location>
</feature>
<keyword evidence="1" id="KW-0472">Membrane</keyword>
<protein>
    <recommendedName>
        <fullName evidence="4">DUF4199 domain-containing protein</fullName>
    </recommendedName>
</protein>
<dbReference type="eggNOG" id="ENOG50339I1">
    <property type="taxonomic scope" value="Bacteria"/>
</dbReference>
<evidence type="ECO:0000313" key="3">
    <source>
        <dbReference type="Proteomes" id="UP000029554"/>
    </source>
</evidence>
<accession>A0A095SWM4</accession>
<dbReference type="STRING" id="1453498.LG45_04880"/>
<keyword evidence="3" id="KW-1185">Reference proteome</keyword>
<feature type="transmembrane region" description="Helical" evidence="1">
    <location>
        <begin position="115"/>
        <end position="135"/>
    </location>
</feature>
<evidence type="ECO:0000313" key="2">
    <source>
        <dbReference type="EMBL" id="KGD68977.1"/>
    </source>
</evidence>
<dbReference type="EMBL" id="JRHH01000002">
    <property type="protein sequence ID" value="KGD68977.1"/>
    <property type="molecule type" value="Genomic_DNA"/>
</dbReference>
<proteinExistence type="predicted"/>
<feature type="transmembrane region" description="Helical" evidence="1">
    <location>
        <begin position="33"/>
        <end position="51"/>
    </location>
</feature>
<dbReference type="AlphaFoldDB" id="A0A095SWM4"/>
<gene>
    <name evidence="2" type="ORF">LG45_04880</name>
</gene>